<evidence type="ECO:0000313" key="2">
    <source>
        <dbReference type="EMBL" id="TVO39968.1"/>
    </source>
</evidence>
<dbReference type="InterPro" id="IPR045057">
    <property type="entry name" value="Gcn5-rel_NAT"/>
</dbReference>
<organism evidence="2 3">
    <name type="scientific">Vibrio algivorus</name>
    <dbReference type="NCBI Taxonomy" id="1667024"/>
    <lineage>
        <taxon>Bacteria</taxon>
        <taxon>Pseudomonadati</taxon>
        <taxon>Pseudomonadota</taxon>
        <taxon>Gammaproteobacteria</taxon>
        <taxon>Vibrionales</taxon>
        <taxon>Vibrionaceae</taxon>
        <taxon>Vibrio</taxon>
    </lineage>
</organism>
<dbReference type="InterPro" id="IPR016181">
    <property type="entry name" value="Acyl_CoA_acyltransferase"/>
</dbReference>
<proteinExistence type="predicted"/>
<dbReference type="GO" id="GO:0016740">
    <property type="term" value="F:transferase activity"/>
    <property type="evidence" value="ECO:0007669"/>
    <property type="project" value="UniProtKB-KW"/>
</dbReference>
<comment type="caution">
    <text evidence="2">The sequence shown here is derived from an EMBL/GenBank/DDBJ whole genome shotgun (WGS) entry which is preliminary data.</text>
</comment>
<keyword evidence="2" id="KW-0808">Transferase</keyword>
<protein>
    <submittedName>
        <fullName evidence="2">N-acetyltransferase</fullName>
    </submittedName>
</protein>
<dbReference type="Gene3D" id="3.40.630.30">
    <property type="match status" value="1"/>
</dbReference>
<evidence type="ECO:0000313" key="3">
    <source>
        <dbReference type="Proteomes" id="UP000319828"/>
    </source>
</evidence>
<dbReference type="EMBL" id="VMKJ01000001">
    <property type="protein sequence ID" value="TVO39968.1"/>
    <property type="molecule type" value="Genomic_DNA"/>
</dbReference>
<name>A0A557PH34_9VIBR</name>
<dbReference type="RefSeq" id="WP_144229695.1">
    <property type="nucleotide sequence ID" value="NZ_CANNCB010000004.1"/>
</dbReference>
<sequence length="92" mass="10703">MTTLKHDQSKQRYEVEVAPNYWAHLDYLQHSDVLTITHTFVPDELRGQGCGKALMETVLADIESHNLKVRPVCSYAVVYLERHTQWQHLLAK</sequence>
<evidence type="ECO:0000259" key="1">
    <source>
        <dbReference type="PROSITE" id="PS51729"/>
    </source>
</evidence>
<gene>
    <name evidence="2" type="ORF">FOF44_00470</name>
</gene>
<feature type="domain" description="N-acetyltransferase" evidence="1">
    <location>
        <begin position="5"/>
        <end position="91"/>
    </location>
</feature>
<dbReference type="AlphaFoldDB" id="A0A557PH34"/>
<dbReference type="Pfam" id="PF14542">
    <property type="entry name" value="Acetyltransf_CG"/>
    <property type="match status" value="1"/>
</dbReference>
<dbReference type="CDD" id="cd04301">
    <property type="entry name" value="NAT_SF"/>
    <property type="match status" value="1"/>
</dbReference>
<dbReference type="Proteomes" id="UP000319828">
    <property type="component" value="Unassembled WGS sequence"/>
</dbReference>
<dbReference type="InterPro" id="IPR031165">
    <property type="entry name" value="GNAT_YJDJ"/>
</dbReference>
<dbReference type="PROSITE" id="PS51729">
    <property type="entry name" value="GNAT_YJDJ"/>
    <property type="match status" value="1"/>
</dbReference>
<reference evidence="2 3" key="1">
    <citation type="submission" date="2019-07" db="EMBL/GenBank/DDBJ databases">
        <title>The draft genome sequence of Vibrio algivorus M1486.</title>
        <authorList>
            <person name="Meng X."/>
        </authorList>
    </citation>
    <scope>NUCLEOTIDE SEQUENCE [LARGE SCALE GENOMIC DNA]</scope>
    <source>
        <strain evidence="2 3">M1486</strain>
    </source>
</reference>
<dbReference type="SUPFAM" id="SSF55729">
    <property type="entry name" value="Acyl-CoA N-acyltransferases (Nat)"/>
    <property type="match status" value="1"/>
</dbReference>
<dbReference type="PANTHER" id="PTHR31435:SF9">
    <property type="entry name" value="PROTEIN NATD1"/>
    <property type="match status" value="1"/>
</dbReference>
<dbReference type="OrthoDB" id="9813275at2"/>
<accession>A0A557PH34</accession>
<dbReference type="PANTHER" id="PTHR31435">
    <property type="entry name" value="PROTEIN NATD1"/>
    <property type="match status" value="1"/>
</dbReference>